<dbReference type="InterPro" id="IPR005490">
    <property type="entry name" value="LD_TPept_cat_dom"/>
</dbReference>
<dbReference type="InterPro" id="IPR038063">
    <property type="entry name" value="Transpep_catalytic_dom"/>
</dbReference>
<dbReference type="CDD" id="cd16913">
    <property type="entry name" value="YkuD_like"/>
    <property type="match status" value="1"/>
</dbReference>
<dbReference type="GO" id="GO:0016746">
    <property type="term" value="F:acyltransferase activity"/>
    <property type="evidence" value="ECO:0007669"/>
    <property type="project" value="UniProtKB-KW"/>
</dbReference>
<dbReference type="Pfam" id="PF17964">
    <property type="entry name" value="Big_10"/>
    <property type="match status" value="1"/>
</dbReference>
<dbReference type="GO" id="GO:0008360">
    <property type="term" value="P:regulation of cell shape"/>
    <property type="evidence" value="ECO:0007669"/>
    <property type="project" value="UniProtKB-UniRule"/>
</dbReference>
<keyword evidence="10" id="KW-0449">Lipoprotein</keyword>
<keyword evidence="8" id="KW-0732">Signal</keyword>
<keyword evidence="5" id="KW-0012">Acyltransferase</keyword>
<organism evidence="10 11">
    <name type="scientific">Nonomuraea soli</name>
    <dbReference type="NCBI Taxonomy" id="1032476"/>
    <lineage>
        <taxon>Bacteria</taxon>
        <taxon>Bacillati</taxon>
        <taxon>Actinomycetota</taxon>
        <taxon>Actinomycetes</taxon>
        <taxon>Streptosporangiales</taxon>
        <taxon>Streptosporangiaceae</taxon>
        <taxon>Nonomuraea</taxon>
    </lineage>
</organism>
<dbReference type="PANTHER" id="PTHR30582:SF2">
    <property type="entry name" value="L,D-TRANSPEPTIDASE YCIB-RELATED"/>
    <property type="match status" value="1"/>
</dbReference>
<keyword evidence="11" id="KW-1185">Reference proteome</keyword>
<dbReference type="GO" id="GO:0018104">
    <property type="term" value="P:peptidoglycan-protein cross-linking"/>
    <property type="evidence" value="ECO:0007669"/>
    <property type="project" value="TreeGrafter"/>
</dbReference>
<keyword evidence="2" id="KW-0808">Transferase</keyword>
<evidence type="ECO:0000259" key="9">
    <source>
        <dbReference type="PROSITE" id="PS52029"/>
    </source>
</evidence>
<keyword evidence="3 7" id="KW-0133">Cell shape</keyword>
<name>A0A7W0CQ48_9ACTN</name>
<dbReference type="PANTHER" id="PTHR30582">
    <property type="entry name" value="L,D-TRANSPEPTIDASE"/>
    <property type="match status" value="1"/>
</dbReference>
<dbReference type="GO" id="GO:0005576">
    <property type="term" value="C:extracellular region"/>
    <property type="evidence" value="ECO:0007669"/>
    <property type="project" value="TreeGrafter"/>
</dbReference>
<comment type="caution">
    <text evidence="10">The sequence shown here is derived from an EMBL/GenBank/DDBJ whole genome shotgun (WGS) entry which is preliminary data.</text>
</comment>
<dbReference type="PROSITE" id="PS52029">
    <property type="entry name" value="LD_TPASE"/>
    <property type="match status" value="1"/>
</dbReference>
<evidence type="ECO:0000313" key="11">
    <source>
        <dbReference type="Proteomes" id="UP000530928"/>
    </source>
</evidence>
<evidence type="ECO:0000313" key="10">
    <source>
        <dbReference type="EMBL" id="MBA2895311.1"/>
    </source>
</evidence>
<feature type="signal peptide" evidence="8">
    <location>
        <begin position="1"/>
        <end position="21"/>
    </location>
</feature>
<gene>
    <name evidence="10" type="ORF">HNR30_006697</name>
</gene>
<dbReference type="SUPFAM" id="SSF141523">
    <property type="entry name" value="L,D-transpeptidase catalytic domain-like"/>
    <property type="match status" value="1"/>
</dbReference>
<evidence type="ECO:0000256" key="8">
    <source>
        <dbReference type="SAM" id="SignalP"/>
    </source>
</evidence>
<evidence type="ECO:0000256" key="2">
    <source>
        <dbReference type="ARBA" id="ARBA00022679"/>
    </source>
</evidence>
<dbReference type="AlphaFoldDB" id="A0A7W0CQ48"/>
<sequence>MRRAAAFTLVALLPGCSSVTAETPTTPPVVTVWPAFDTMRARPDRGLVIKAEGGTLAEVHAYSGRRPVPGTLDPTGTTWRSDWTLEPGKEYTITAKAAGASQTTLAAGKFRTRDAGPSFKIANTAPAPGETVGVGMPIIVDFDAPIRDKSAVEGALQVTASRPVEGAWHWSSDTQAVYRTKEFWPSKTAVSLVAHLAGVRNGAGVYGIADQRLDFTVGRRQVSTVSTATKQMVVRRQNKVVQRMAISAGMATTREYTTTSGVHLTMEKGNPVRMISPGRQKGDPGFYDVMINHAVRISNSGEYVHAKNNVWAQGRVNVSHGCINSRPDQAAWFFDNSLRGDPVTITGTDRELEWNNGWGFWQLPWDQWLQGSALYDPKPKNGWVEPAPAPGIP</sequence>
<dbReference type="GO" id="GO:0071555">
    <property type="term" value="P:cell wall organization"/>
    <property type="evidence" value="ECO:0007669"/>
    <property type="project" value="UniProtKB-UniRule"/>
</dbReference>
<feature type="domain" description="L,D-TPase catalytic" evidence="9">
    <location>
        <begin position="221"/>
        <end position="346"/>
    </location>
</feature>
<dbReference type="EMBL" id="JACDUR010000007">
    <property type="protein sequence ID" value="MBA2895311.1"/>
    <property type="molecule type" value="Genomic_DNA"/>
</dbReference>
<dbReference type="Gene3D" id="2.40.440.10">
    <property type="entry name" value="L,D-transpeptidase catalytic domain-like"/>
    <property type="match status" value="1"/>
</dbReference>
<evidence type="ECO:0000256" key="3">
    <source>
        <dbReference type="ARBA" id="ARBA00022960"/>
    </source>
</evidence>
<proteinExistence type="predicted"/>
<dbReference type="Gene3D" id="2.60.40.3780">
    <property type="match status" value="1"/>
</dbReference>
<evidence type="ECO:0000256" key="7">
    <source>
        <dbReference type="PROSITE-ProRule" id="PRU01373"/>
    </source>
</evidence>
<dbReference type="GO" id="GO:0071972">
    <property type="term" value="F:peptidoglycan L,D-transpeptidase activity"/>
    <property type="evidence" value="ECO:0007669"/>
    <property type="project" value="TreeGrafter"/>
</dbReference>
<feature type="active site" description="Nucleophile" evidence="7">
    <location>
        <position position="322"/>
    </location>
</feature>
<protein>
    <submittedName>
        <fullName evidence="10">Lipoprotein-anchoring transpeptidase ErfK/SrfK</fullName>
    </submittedName>
</protein>
<dbReference type="Proteomes" id="UP000530928">
    <property type="component" value="Unassembled WGS sequence"/>
</dbReference>
<comment type="pathway">
    <text evidence="1 7">Cell wall biogenesis; peptidoglycan biosynthesis.</text>
</comment>
<dbReference type="Pfam" id="PF03734">
    <property type="entry name" value="YkuD"/>
    <property type="match status" value="1"/>
</dbReference>
<feature type="active site" description="Proton donor/acceptor" evidence="7">
    <location>
        <position position="305"/>
    </location>
</feature>
<feature type="chain" id="PRO_5030609939" evidence="8">
    <location>
        <begin position="22"/>
        <end position="393"/>
    </location>
</feature>
<evidence type="ECO:0000256" key="6">
    <source>
        <dbReference type="ARBA" id="ARBA00023316"/>
    </source>
</evidence>
<keyword evidence="4 7" id="KW-0573">Peptidoglycan synthesis</keyword>
<evidence type="ECO:0000256" key="4">
    <source>
        <dbReference type="ARBA" id="ARBA00022984"/>
    </source>
</evidence>
<evidence type="ECO:0000256" key="1">
    <source>
        <dbReference type="ARBA" id="ARBA00004752"/>
    </source>
</evidence>
<dbReference type="InterPro" id="IPR041280">
    <property type="entry name" value="Big_10"/>
</dbReference>
<accession>A0A7W0CQ48</accession>
<dbReference type="RefSeq" id="WP_181614078.1">
    <property type="nucleotide sequence ID" value="NZ_BAABAM010000009.1"/>
</dbReference>
<reference evidence="10 11" key="1">
    <citation type="submission" date="2020-07" db="EMBL/GenBank/DDBJ databases">
        <title>Genomic Encyclopedia of Type Strains, Phase IV (KMG-IV): sequencing the most valuable type-strain genomes for metagenomic binning, comparative biology and taxonomic classification.</title>
        <authorList>
            <person name="Goeker M."/>
        </authorList>
    </citation>
    <scope>NUCLEOTIDE SEQUENCE [LARGE SCALE GENOMIC DNA]</scope>
    <source>
        <strain evidence="10 11">DSM 45533</strain>
    </source>
</reference>
<dbReference type="Gene3D" id="2.60.40.3710">
    <property type="match status" value="1"/>
</dbReference>
<evidence type="ECO:0000256" key="5">
    <source>
        <dbReference type="ARBA" id="ARBA00023315"/>
    </source>
</evidence>
<keyword evidence="6 7" id="KW-0961">Cell wall biogenesis/degradation</keyword>
<dbReference type="UniPathway" id="UPA00219"/>
<dbReference type="InterPro" id="IPR050979">
    <property type="entry name" value="LD-transpeptidase"/>
</dbReference>
<dbReference type="CDD" id="cd13432">
    <property type="entry name" value="LDT_IgD_like_2"/>
    <property type="match status" value="1"/>
</dbReference>